<dbReference type="EMBL" id="JACJIS010000001">
    <property type="protein sequence ID" value="MBA9072597.1"/>
    <property type="molecule type" value="Genomic_DNA"/>
</dbReference>
<reference evidence="1 2" key="1">
    <citation type="submission" date="2020-08" db="EMBL/GenBank/DDBJ databases">
        <title>Genomic Encyclopedia of Type Strains, Phase IV (KMG-IV): sequencing the most valuable type-strain genomes for metagenomic binning, comparative biology and taxonomic classification.</title>
        <authorList>
            <person name="Goeker M."/>
        </authorList>
    </citation>
    <scope>NUCLEOTIDE SEQUENCE [LARGE SCALE GENOMIC DNA]</scope>
    <source>
        <strain evidence="1 2">DSM 100397</strain>
    </source>
</reference>
<gene>
    <name evidence="1" type="ORF">GGR22_000723</name>
</gene>
<name>A0ABR6DLN5_9FLAO</name>
<evidence type="ECO:0000313" key="2">
    <source>
        <dbReference type="Proteomes" id="UP000555003"/>
    </source>
</evidence>
<proteinExistence type="predicted"/>
<keyword evidence="2" id="KW-1185">Reference proteome</keyword>
<evidence type="ECO:0000313" key="1">
    <source>
        <dbReference type="EMBL" id="MBA9072597.1"/>
    </source>
</evidence>
<dbReference type="Proteomes" id="UP000555003">
    <property type="component" value="Unassembled WGS sequence"/>
</dbReference>
<organism evidence="1 2">
    <name type="scientific">Flavobacterium gossypii</name>
    <dbReference type="NCBI Taxonomy" id="1646119"/>
    <lineage>
        <taxon>Bacteria</taxon>
        <taxon>Pseudomonadati</taxon>
        <taxon>Bacteroidota</taxon>
        <taxon>Flavobacteriia</taxon>
        <taxon>Flavobacteriales</taxon>
        <taxon>Flavobacteriaceae</taxon>
        <taxon>Flavobacterium</taxon>
    </lineage>
</organism>
<dbReference type="RefSeq" id="WP_182492601.1">
    <property type="nucleotide sequence ID" value="NZ_JACJIS010000001.1"/>
</dbReference>
<comment type="caution">
    <text evidence="1">The sequence shown here is derived from an EMBL/GenBank/DDBJ whole genome shotgun (WGS) entry which is preliminary data.</text>
</comment>
<sequence length="79" mass="9150">MEITSAILLSKKVPFVRKDKVLYFSIEGIRKYYPHAKFPADKIRNLVVGVMPTAVIKPSDIEEMTEFDKNIANMMKFKK</sequence>
<accession>A0ABR6DLN5</accession>
<protein>
    <submittedName>
        <fullName evidence="1">Uncharacterized protein</fullName>
    </submittedName>
</protein>